<organism evidence="10 11">
    <name type="scientific">Propionispora vibrioides</name>
    <dbReference type="NCBI Taxonomy" id="112903"/>
    <lineage>
        <taxon>Bacteria</taxon>
        <taxon>Bacillati</taxon>
        <taxon>Bacillota</taxon>
        <taxon>Negativicutes</taxon>
        <taxon>Selenomonadales</taxon>
        <taxon>Sporomusaceae</taxon>
        <taxon>Propionispora</taxon>
    </lineage>
</organism>
<accession>A0A1H8WUC3</accession>
<dbReference type="PANTHER" id="PTHR32502:SF5">
    <property type="entry name" value="N-ACETYLGALACTOSAMINE PERMEASE IID COMPONENT-RELATED"/>
    <property type="match status" value="1"/>
</dbReference>
<feature type="transmembrane region" description="Helical" evidence="9">
    <location>
        <begin position="144"/>
        <end position="167"/>
    </location>
</feature>
<keyword evidence="3" id="KW-1003">Cell membrane</keyword>
<evidence type="ECO:0000256" key="5">
    <source>
        <dbReference type="ARBA" id="ARBA00022683"/>
    </source>
</evidence>
<protein>
    <submittedName>
        <fullName evidence="10">PTS system IID component, Man family</fullName>
    </submittedName>
</protein>
<dbReference type="OrthoDB" id="9795582at2"/>
<keyword evidence="4" id="KW-0762">Sugar transport</keyword>
<feature type="transmembrane region" description="Helical" evidence="9">
    <location>
        <begin position="258"/>
        <end position="276"/>
    </location>
</feature>
<evidence type="ECO:0000256" key="2">
    <source>
        <dbReference type="ARBA" id="ARBA00022448"/>
    </source>
</evidence>
<keyword evidence="6 9" id="KW-0812">Transmembrane</keyword>
<name>A0A1H8WUC3_9FIRM</name>
<evidence type="ECO:0000256" key="3">
    <source>
        <dbReference type="ARBA" id="ARBA00022475"/>
    </source>
</evidence>
<sequence>MTGQEKPDQALLKKSDVVKSFWLWMFFYVSNYNYERLMANGFVHALSPILKKLYGHNKEESTLALQRHLAFFNTEPHFGSIIGGITIALEEQRAKGKPISDQMINGLKTGLMGPLAGIGDTLWQGTLTPILLSFALSISSQGNLLGVGLYIILMPLIMFTIAYNLWMKGYFLGREGLQKIMAGNMIQKVMTVAQTMGGIVLGGLSASFVTLSTPVSFQLGESVLKLQADVLDKLLLGFLPLVTTLFTLYLLNKKMKSTTVLCIITILSGVGAAFGIF</sequence>
<dbReference type="EMBL" id="FODY01000018">
    <property type="protein sequence ID" value="SEP31229.1"/>
    <property type="molecule type" value="Genomic_DNA"/>
</dbReference>
<gene>
    <name evidence="10" type="ORF">SAMN04490178_11821</name>
</gene>
<proteinExistence type="predicted"/>
<dbReference type="AlphaFoldDB" id="A0A1H8WUC3"/>
<dbReference type="InterPro" id="IPR004704">
    <property type="entry name" value="PTS_IID_man"/>
</dbReference>
<dbReference type="InterPro" id="IPR050303">
    <property type="entry name" value="GatZ_KbaZ_carbometab"/>
</dbReference>
<dbReference type="RefSeq" id="WP_091748670.1">
    <property type="nucleotide sequence ID" value="NZ_FODY01000018.1"/>
</dbReference>
<dbReference type="GO" id="GO:0005886">
    <property type="term" value="C:plasma membrane"/>
    <property type="evidence" value="ECO:0007669"/>
    <property type="project" value="UniProtKB-SubCell"/>
</dbReference>
<dbReference type="Proteomes" id="UP000198847">
    <property type="component" value="Unassembled WGS sequence"/>
</dbReference>
<evidence type="ECO:0000313" key="11">
    <source>
        <dbReference type="Proteomes" id="UP000198847"/>
    </source>
</evidence>
<feature type="transmembrane region" description="Helical" evidence="9">
    <location>
        <begin position="230"/>
        <end position="251"/>
    </location>
</feature>
<comment type="subcellular location">
    <subcellularLocation>
        <location evidence="1">Cell membrane</location>
        <topology evidence="1">Multi-pass membrane protein</topology>
    </subcellularLocation>
</comment>
<dbReference type="PROSITE" id="PS51108">
    <property type="entry name" value="PTS_EIID"/>
    <property type="match status" value="1"/>
</dbReference>
<evidence type="ECO:0000256" key="7">
    <source>
        <dbReference type="ARBA" id="ARBA00022989"/>
    </source>
</evidence>
<evidence type="ECO:0000313" key="10">
    <source>
        <dbReference type="EMBL" id="SEP31229.1"/>
    </source>
</evidence>
<keyword evidence="8 9" id="KW-0472">Membrane</keyword>
<evidence type="ECO:0000256" key="9">
    <source>
        <dbReference type="SAM" id="Phobius"/>
    </source>
</evidence>
<dbReference type="PANTHER" id="PTHR32502">
    <property type="entry name" value="N-ACETYLGALACTOSAMINE PERMEASE II COMPONENT-RELATED"/>
    <property type="match status" value="1"/>
</dbReference>
<keyword evidence="2" id="KW-0813">Transport</keyword>
<dbReference type="STRING" id="112903.SAMN04490178_11821"/>
<evidence type="ECO:0000256" key="6">
    <source>
        <dbReference type="ARBA" id="ARBA00022692"/>
    </source>
</evidence>
<keyword evidence="5" id="KW-0598">Phosphotransferase system</keyword>
<evidence type="ECO:0000256" key="4">
    <source>
        <dbReference type="ARBA" id="ARBA00022597"/>
    </source>
</evidence>
<keyword evidence="7 9" id="KW-1133">Transmembrane helix</keyword>
<dbReference type="GO" id="GO:0009401">
    <property type="term" value="P:phosphoenolpyruvate-dependent sugar phosphotransferase system"/>
    <property type="evidence" value="ECO:0007669"/>
    <property type="project" value="UniProtKB-KW"/>
</dbReference>
<evidence type="ECO:0000256" key="1">
    <source>
        <dbReference type="ARBA" id="ARBA00004651"/>
    </source>
</evidence>
<feature type="transmembrane region" description="Helical" evidence="9">
    <location>
        <begin position="188"/>
        <end position="210"/>
    </location>
</feature>
<evidence type="ECO:0000256" key="8">
    <source>
        <dbReference type="ARBA" id="ARBA00023136"/>
    </source>
</evidence>
<dbReference type="Pfam" id="PF03613">
    <property type="entry name" value="EIID-AGA"/>
    <property type="match status" value="1"/>
</dbReference>
<reference evidence="10 11" key="1">
    <citation type="submission" date="2016-10" db="EMBL/GenBank/DDBJ databases">
        <authorList>
            <person name="de Groot N.N."/>
        </authorList>
    </citation>
    <scope>NUCLEOTIDE SEQUENCE [LARGE SCALE GENOMIC DNA]</scope>
    <source>
        <strain evidence="10 11">DSM 13305</strain>
    </source>
</reference>
<keyword evidence="11" id="KW-1185">Reference proteome</keyword>